<protein>
    <submittedName>
        <fullName evidence="1">Uncharacterized protein</fullName>
    </submittedName>
</protein>
<comment type="caution">
    <text evidence="1">The sequence shown here is derived from an EMBL/GenBank/DDBJ whole genome shotgun (WGS) entry which is preliminary data.</text>
</comment>
<dbReference type="EMBL" id="CM047940">
    <property type="protein sequence ID" value="KAI9904883.1"/>
    <property type="molecule type" value="Genomic_DNA"/>
</dbReference>
<dbReference type="Proteomes" id="UP001163324">
    <property type="component" value="Chromosome 1"/>
</dbReference>
<organism evidence="1 2">
    <name type="scientific">Trichothecium roseum</name>
    <dbReference type="NCBI Taxonomy" id="47278"/>
    <lineage>
        <taxon>Eukaryota</taxon>
        <taxon>Fungi</taxon>
        <taxon>Dikarya</taxon>
        <taxon>Ascomycota</taxon>
        <taxon>Pezizomycotina</taxon>
        <taxon>Sordariomycetes</taxon>
        <taxon>Hypocreomycetidae</taxon>
        <taxon>Hypocreales</taxon>
        <taxon>Hypocreales incertae sedis</taxon>
        <taxon>Trichothecium</taxon>
    </lineage>
</organism>
<keyword evidence="2" id="KW-1185">Reference proteome</keyword>
<evidence type="ECO:0000313" key="2">
    <source>
        <dbReference type="Proteomes" id="UP001163324"/>
    </source>
</evidence>
<sequence>MSAVALEPDASRQRPGFLTPSSEGSLNCHDEASSALSSEGRKRKRSESVAMDLMLKQPIAVKPHPSNLQSQPRMLLPLMLVSRKHLPLSFFDLASPSGEFVPSRFYQSHVKILDLESRMTQATTPNLLIARYESRGTVYALERQDDGLYVVCKVGSWVDLEKLSGHASVRVPERIERPQAAAAAAEQESKPEQRVTLRLTESQKAKRQAIESIQSLVRKKARTSSVSLSSVPAATTPAVKVEGTATEAEPEPAEEKTAPPPQQATTPQPPTPQPPTPQINSLTKLMSSASKAYEEQCRGPDKIFDNIRTHYFEALYKSKGSLAYFAKGPLSRARSAFSLDLESNLDMNDLLDFLKSLLLTTVQIDKKYRETFPALIANMQHTVDTSDEGRKRRRKPKKMKLGKDCLYPQEDDSIRQWWSANKPELKEEETAVSPQQVKTHASMLRTRETLLQMIIILEVVALEPKAAEQAAQSLPTLPGAADSPDKMAPPPKKRNKHNLPVLLDVHADRLTIWQSTASDEQILLEDSQVPQAMADGQPQQKSSEPLKDFCVDVIIPFFSARLPQLCDGLSRKLGGPVIIAAPAKAKSSKPKRDQKPGAAAKRAEPRREMSLQRALSYEQNHRRSLSRGPSSALTLMRSTSAASIPSVKREGSEPPRPGSKEGAEATRSRTSTLSRSSSAAGLQDAKAMKKAKVEAELKDAISALRKPNRQVVGKAMTEEARRKATVTRSARKPSRAALGSSILVKATPANNRFKDAMAAASVADTPLPSTEEAIPPSSIGLVPSTAQKAGGSGSNNNRHLDNGGSPAYLIGGTPVKTSSRAGIFDRRPAGSADVLDATPVRPKRGSTFIRRPANEEPALPPSSPIAERKGATATTRLTATNAVFETPAKRTTIASLFETPVRRSAPRPDDDDHLGGGGGARGVTKMEESPEKTKKKASIYDKLGWDDDDLDDLV</sequence>
<gene>
    <name evidence="1" type="ORF">N3K66_001412</name>
</gene>
<proteinExistence type="predicted"/>
<accession>A0ACC0VHG0</accession>
<name>A0ACC0VHG0_9HYPO</name>
<reference evidence="1" key="1">
    <citation type="submission" date="2022-10" db="EMBL/GenBank/DDBJ databases">
        <title>Complete Genome of Trichothecium roseum strain YXFP-22015, a Plant Pathogen Isolated from Citrus.</title>
        <authorList>
            <person name="Wang Y."/>
            <person name="Zhu L."/>
        </authorList>
    </citation>
    <scope>NUCLEOTIDE SEQUENCE</scope>
    <source>
        <strain evidence="1">YXFP-22015</strain>
    </source>
</reference>
<evidence type="ECO:0000313" key="1">
    <source>
        <dbReference type="EMBL" id="KAI9904883.1"/>
    </source>
</evidence>